<keyword evidence="1 4" id="KW-0349">Heme</keyword>
<proteinExistence type="predicted"/>
<dbReference type="Proteomes" id="UP000037660">
    <property type="component" value="Unassembled WGS sequence"/>
</dbReference>
<evidence type="ECO:0000256" key="3">
    <source>
        <dbReference type="ARBA" id="ARBA00023004"/>
    </source>
</evidence>
<dbReference type="Gene3D" id="1.10.760.10">
    <property type="entry name" value="Cytochrome c-like domain"/>
    <property type="match status" value="1"/>
</dbReference>
<dbReference type="STRING" id="1547922.ISF6_1743"/>
<keyword evidence="8" id="KW-1185">Reference proteome</keyword>
<evidence type="ECO:0000256" key="4">
    <source>
        <dbReference type="PROSITE-ProRule" id="PRU00433"/>
    </source>
</evidence>
<name>A0A0K8NZV0_PISS1</name>
<organism evidence="7 8">
    <name type="scientific">Piscinibacter sakaiensis</name>
    <name type="common">Ideonella sakaiensis</name>
    <dbReference type="NCBI Taxonomy" id="1547922"/>
    <lineage>
        <taxon>Bacteria</taxon>
        <taxon>Pseudomonadati</taxon>
        <taxon>Pseudomonadota</taxon>
        <taxon>Betaproteobacteria</taxon>
        <taxon>Burkholderiales</taxon>
        <taxon>Sphaerotilaceae</taxon>
        <taxon>Piscinibacter</taxon>
    </lineage>
</organism>
<dbReference type="InterPro" id="IPR009056">
    <property type="entry name" value="Cyt_c-like_dom"/>
</dbReference>
<reference evidence="8" key="1">
    <citation type="submission" date="2015-07" db="EMBL/GenBank/DDBJ databases">
        <title>Discovery of a poly(ethylene terephthalate assimilation.</title>
        <authorList>
            <person name="Yoshida S."/>
            <person name="Hiraga K."/>
            <person name="Takehana T."/>
            <person name="Taniguchi I."/>
            <person name="Yamaji H."/>
            <person name="Maeda Y."/>
            <person name="Toyohara K."/>
            <person name="Miyamoto K."/>
            <person name="Kimura Y."/>
            <person name="Oda K."/>
        </authorList>
    </citation>
    <scope>NUCLEOTIDE SEQUENCE [LARGE SCALE GENOMIC DNA]</scope>
    <source>
        <strain evidence="8">NBRC 110686 / TISTR 2288 / 201-F6</strain>
    </source>
</reference>
<accession>A0A0K8NZV0</accession>
<dbReference type="RefSeq" id="WP_197284623.1">
    <property type="nucleotide sequence ID" value="NZ_BBYR01000030.1"/>
</dbReference>
<protein>
    <submittedName>
        <fullName evidence="7">Cytochrome c mono-and diheme variant</fullName>
    </submittedName>
</protein>
<sequence length="192" mass="20443">MTRHAAVRTGPATCDAVRTPGRRLPPARPSARPRAARQATGALLALLAATLTTGALAQTGGGDAAAVERGRYLVKITGCNDCHTPGYTARAGQVPEKDWLVGDALGWQGPWGTTYAPNLRRYFAGLSEAQWLQHARTMQWRPPMPWFGLRDMTDADLKAVYAYVRAAGPAGEPAPAYLPPGTAAKGPVVRFP</sequence>
<dbReference type="Pfam" id="PF13442">
    <property type="entry name" value="Cytochrome_CBB3"/>
    <property type="match status" value="1"/>
</dbReference>
<evidence type="ECO:0000256" key="2">
    <source>
        <dbReference type="ARBA" id="ARBA00022723"/>
    </source>
</evidence>
<comment type="caution">
    <text evidence="7">The sequence shown here is derived from an EMBL/GenBank/DDBJ whole genome shotgun (WGS) entry which is preliminary data.</text>
</comment>
<dbReference type="EMBL" id="BBYR01000030">
    <property type="protein sequence ID" value="GAP35903.1"/>
    <property type="molecule type" value="Genomic_DNA"/>
</dbReference>
<dbReference type="GO" id="GO:0009055">
    <property type="term" value="F:electron transfer activity"/>
    <property type="evidence" value="ECO:0007669"/>
    <property type="project" value="InterPro"/>
</dbReference>
<evidence type="ECO:0000313" key="8">
    <source>
        <dbReference type="Proteomes" id="UP000037660"/>
    </source>
</evidence>
<feature type="region of interest" description="Disordered" evidence="5">
    <location>
        <begin position="1"/>
        <end position="35"/>
    </location>
</feature>
<dbReference type="GO" id="GO:0046872">
    <property type="term" value="F:metal ion binding"/>
    <property type="evidence" value="ECO:0007669"/>
    <property type="project" value="UniProtKB-KW"/>
</dbReference>
<gene>
    <name evidence="7" type="ORF">ISF6_1743</name>
</gene>
<keyword evidence="3 4" id="KW-0408">Iron</keyword>
<reference evidence="7 8" key="2">
    <citation type="journal article" date="2016" name="Science">
        <title>A bacterium that degrades and assimilates poly(ethylene terephthalate).</title>
        <authorList>
            <person name="Yoshida S."/>
            <person name="Hiraga K."/>
            <person name="Takehana T."/>
            <person name="Taniguchi I."/>
            <person name="Yamaji H."/>
            <person name="Maeda Y."/>
            <person name="Toyohara K."/>
            <person name="Miyamoto K."/>
            <person name="Kimura Y."/>
            <person name="Oda K."/>
        </authorList>
    </citation>
    <scope>NUCLEOTIDE SEQUENCE [LARGE SCALE GENOMIC DNA]</scope>
    <source>
        <strain evidence="8">NBRC 110686 / TISTR 2288 / 201-F6</strain>
    </source>
</reference>
<dbReference type="SUPFAM" id="SSF46626">
    <property type="entry name" value="Cytochrome c"/>
    <property type="match status" value="1"/>
</dbReference>
<dbReference type="InterPro" id="IPR036909">
    <property type="entry name" value="Cyt_c-like_dom_sf"/>
</dbReference>
<feature type="domain" description="Cytochrome c" evidence="6">
    <location>
        <begin position="65"/>
        <end position="168"/>
    </location>
</feature>
<evidence type="ECO:0000256" key="1">
    <source>
        <dbReference type="ARBA" id="ARBA00022617"/>
    </source>
</evidence>
<evidence type="ECO:0000313" key="7">
    <source>
        <dbReference type="EMBL" id="GAP35903.1"/>
    </source>
</evidence>
<dbReference type="PROSITE" id="PS51007">
    <property type="entry name" value="CYTC"/>
    <property type="match status" value="1"/>
</dbReference>
<keyword evidence="2 4" id="KW-0479">Metal-binding</keyword>
<evidence type="ECO:0000256" key="5">
    <source>
        <dbReference type="SAM" id="MobiDB-lite"/>
    </source>
</evidence>
<evidence type="ECO:0000259" key="6">
    <source>
        <dbReference type="PROSITE" id="PS51007"/>
    </source>
</evidence>
<dbReference type="AlphaFoldDB" id="A0A0K8NZV0"/>
<dbReference type="GO" id="GO:0020037">
    <property type="term" value="F:heme binding"/>
    <property type="evidence" value="ECO:0007669"/>
    <property type="project" value="InterPro"/>
</dbReference>